<evidence type="ECO:0000256" key="1">
    <source>
        <dbReference type="SAM" id="SignalP"/>
    </source>
</evidence>
<evidence type="ECO:0000313" key="2">
    <source>
        <dbReference type="Proteomes" id="UP000095282"/>
    </source>
</evidence>
<feature type="signal peptide" evidence="1">
    <location>
        <begin position="1"/>
        <end position="17"/>
    </location>
</feature>
<evidence type="ECO:0000313" key="3">
    <source>
        <dbReference type="WBParaSite" id="Csp11.Scaffold629.g15937.t1"/>
    </source>
</evidence>
<dbReference type="Proteomes" id="UP000095282">
    <property type="component" value="Unplaced"/>
</dbReference>
<dbReference type="STRING" id="1561998.A0A1I7U8I8"/>
<name>A0A1I7U8I8_9PELO</name>
<dbReference type="PROSITE" id="PS51257">
    <property type="entry name" value="PROKAR_LIPOPROTEIN"/>
    <property type="match status" value="1"/>
</dbReference>
<dbReference type="AlphaFoldDB" id="A0A1I7U8I8"/>
<proteinExistence type="predicted"/>
<accession>A0A1I7U8I8</accession>
<protein>
    <submittedName>
        <fullName evidence="3">Lipoprotein</fullName>
    </submittedName>
</protein>
<dbReference type="WBParaSite" id="Csp11.Scaffold629.g15937.t1">
    <property type="protein sequence ID" value="Csp11.Scaffold629.g15937.t1"/>
    <property type="gene ID" value="Csp11.Scaffold629.g15937"/>
</dbReference>
<feature type="chain" id="PRO_5009308516" evidence="1">
    <location>
        <begin position="18"/>
        <end position="90"/>
    </location>
</feature>
<reference evidence="3" key="1">
    <citation type="submission" date="2016-11" db="UniProtKB">
        <authorList>
            <consortium name="WormBaseParasite"/>
        </authorList>
    </citation>
    <scope>IDENTIFICATION</scope>
</reference>
<keyword evidence="1" id="KW-0732">Signal</keyword>
<sequence length="90" mass="10264">MRIALILVIVFISFVSSCKNFDKYKDMFCQYGQEKTPCTVQNYASLKAACCAMKGSCSFQEFPKDSVCCFTDDCLKRCYPGKLYKNGQVY</sequence>
<organism evidence="2 3">
    <name type="scientific">Caenorhabditis tropicalis</name>
    <dbReference type="NCBI Taxonomy" id="1561998"/>
    <lineage>
        <taxon>Eukaryota</taxon>
        <taxon>Metazoa</taxon>
        <taxon>Ecdysozoa</taxon>
        <taxon>Nematoda</taxon>
        <taxon>Chromadorea</taxon>
        <taxon>Rhabditida</taxon>
        <taxon>Rhabditina</taxon>
        <taxon>Rhabditomorpha</taxon>
        <taxon>Rhabditoidea</taxon>
        <taxon>Rhabditidae</taxon>
        <taxon>Peloderinae</taxon>
        <taxon>Caenorhabditis</taxon>
    </lineage>
</organism>
<dbReference type="eggNOG" id="ENOG502R8VR">
    <property type="taxonomic scope" value="Eukaryota"/>
</dbReference>
<keyword evidence="2" id="KW-1185">Reference proteome</keyword>